<feature type="region of interest" description="Disordered" evidence="1">
    <location>
        <begin position="312"/>
        <end position="337"/>
    </location>
</feature>
<evidence type="ECO:0000256" key="1">
    <source>
        <dbReference type="SAM" id="MobiDB-lite"/>
    </source>
</evidence>
<comment type="caution">
    <text evidence="2">The sequence shown here is derived from an EMBL/GenBank/DDBJ whole genome shotgun (WGS) entry which is preliminary data.</text>
</comment>
<feature type="region of interest" description="Disordered" evidence="1">
    <location>
        <begin position="1"/>
        <end position="67"/>
    </location>
</feature>
<accession>A0A3L6Q0C2</accession>
<feature type="compositionally biased region" description="Polar residues" evidence="1">
    <location>
        <begin position="285"/>
        <end position="294"/>
    </location>
</feature>
<feature type="region of interest" description="Disordered" evidence="1">
    <location>
        <begin position="186"/>
        <end position="298"/>
    </location>
</feature>
<feature type="compositionally biased region" description="Low complexity" evidence="1">
    <location>
        <begin position="1"/>
        <end position="14"/>
    </location>
</feature>
<feature type="compositionally biased region" description="Basic and acidic residues" evidence="1">
    <location>
        <begin position="56"/>
        <end position="67"/>
    </location>
</feature>
<keyword evidence="3" id="KW-1185">Reference proteome</keyword>
<feature type="compositionally biased region" description="Basic and acidic residues" evidence="1">
    <location>
        <begin position="209"/>
        <end position="283"/>
    </location>
</feature>
<reference evidence="3" key="1">
    <citation type="journal article" date="2019" name="Nat. Commun.">
        <title>The genome of broomcorn millet.</title>
        <authorList>
            <person name="Zou C."/>
            <person name="Miki D."/>
            <person name="Li D."/>
            <person name="Tang Q."/>
            <person name="Xiao L."/>
            <person name="Rajput S."/>
            <person name="Deng P."/>
            <person name="Jia W."/>
            <person name="Huang R."/>
            <person name="Zhang M."/>
            <person name="Sun Y."/>
            <person name="Hu J."/>
            <person name="Fu X."/>
            <person name="Schnable P.S."/>
            <person name="Li F."/>
            <person name="Zhang H."/>
            <person name="Feng B."/>
            <person name="Zhu X."/>
            <person name="Liu R."/>
            <person name="Schnable J.C."/>
            <person name="Zhu J.-K."/>
            <person name="Zhang H."/>
        </authorList>
    </citation>
    <scope>NUCLEOTIDE SEQUENCE [LARGE SCALE GENOMIC DNA]</scope>
</reference>
<gene>
    <name evidence="2" type="ORF">C2845_PM17G02630</name>
</gene>
<organism evidence="2 3">
    <name type="scientific">Panicum miliaceum</name>
    <name type="common">Proso millet</name>
    <name type="synonym">Broomcorn millet</name>
    <dbReference type="NCBI Taxonomy" id="4540"/>
    <lineage>
        <taxon>Eukaryota</taxon>
        <taxon>Viridiplantae</taxon>
        <taxon>Streptophyta</taxon>
        <taxon>Embryophyta</taxon>
        <taxon>Tracheophyta</taxon>
        <taxon>Spermatophyta</taxon>
        <taxon>Magnoliopsida</taxon>
        <taxon>Liliopsida</taxon>
        <taxon>Poales</taxon>
        <taxon>Poaceae</taxon>
        <taxon>PACMAD clade</taxon>
        <taxon>Panicoideae</taxon>
        <taxon>Panicodae</taxon>
        <taxon>Paniceae</taxon>
        <taxon>Panicinae</taxon>
        <taxon>Panicum</taxon>
        <taxon>Panicum sect. Panicum</taxon>
    </lineage>
</organism>
<proteinExistence type="predicted"/>
<dbReference type="Proteomes" id="UP000275267">
    <property type="component" value="Unassembled WGS sequence"/>
</dbReference>
<sequence>MAMASARPPGDGDPNAPPPNQHTLSAHGAGGGAAVLGADAGEGRLRRHPTSASSRSAEEEALLRRDEWRKVNIPQEWSTSTPVDVHFGGLARRGRHRHLGDKGGRCRRGAGALLSIHDQHMSDLFDHSWRASSQEQWIWVPKPALLGENGHPARPEEIQREGWRARRVSRVQPPPPLTKLFAQAANPSPMAREGSGPSRKFNQGGNPKRCFEDERGSGRFYDEEARTSRWGQEARREDQRHEWNPREREFMPRHSRRDENYADRRRILDYRSAETGPHQEYRPKATQNQGNPQISVHDRLSGKLQDLKGRNEYLGTKNDGYGGVRGGFQPKDSDDLSDYENQLRSRLEGVASAPAISK</sequence>
<dbReference type="EMBL" id="PQIB02000014">
    <property type="protein sequence ID" value="RLM69422.1"/>
    <property type="molecule type" value="Genomic_DNA"/>
</dbReference>
<dbReference type="AlphaFoldDB" id="A0A3L6Q0C2"/>
<protein>
    <submittedName>
        <fullName evidence="2">Uncharacterized protein</fullName>
    </submittedName>
</protein>
<evidence type="ECO:0000313" key="3">
    <source>
        <dbReference type="Proteomes" id="UP000275267"/>
    </source>
</evidence>
<name>A0A3L6Q0C2_PANMI</name>
<evidence type="ECO:0000313" key="2">
    <source>
        <dbReference type="EMBL" id="RLM69422.1"/>
    </source>
</evidence>